<evidence type="ECO:0008006" key="7">
    <source>
        <dbReference type="Google" id="ProtNLM"/>
    </source>
</evidence>
<dbReference type="PROSITE" id="PS50297">
    <property type="entry name" value="ANK_REP_REGION"/>
    <property type="match status" value="1"/>
</dbReference>
<dbReference type="SUPFAM" id="SSF48403">
    <property type="entry name" value="Ankyrin repeat"/>
    <property type="match status" value="1"/>
</dbReference>
<dbReference type="RefSeq" id="XP_056496941.1">
    <property type="nucleotide sequence ID" value="XM_056649810.1"/>
</dbReference>
<evidence type="ECO:0000256" key="2">
    <source>
        <dbReference type="ARBA" id="ARBA00023043"/>
    </source>
</evidence>
<evidence type="ECO:0000313" key="6">
    <source>
        <dbReference type="Proteomes" id="UP001147733"/>
    </source>
</evidence>
<feature type="compositionally biased region" description="Low complexity" evidence="4">
    <location>
        <begin position="189"/>
        <end position="199"/>
    </location>
</feature>
<dbReference type="PANTHER" id="PTHR24193:SF121">
    <property type="entry name" value="ADA2A-CONTAINING COMPLEX COMPONENT 3, ISOFORM D"/>
    <property type="match status" value="1"/>
</dbReference>
<dbReference type="PANTHER" id="PTHR24193">
    <property type="entry name" value="ANKYRIN REPEAT PROTEIN"/>
    <property type="match status" value="1"/>
</dbReference>
<keyword evidence="6" id="KW-1185">Reference proteome</keyword>
<dbReference type="AlphaFoldDB" id="A0A9W9TGP6"/>
<dbReference type="Proteomes" id="UP001147733">
    <property type="component" value="Unassembled WGS sequence"/>
</dbReference>
<reference evidence="5" key="1">
    <citation type="submission" date="2022-11" db="EMBL/GenBank/DDBJ databases">
        <authorList>
            <person name="Petersen C."/>
        </authorList>
    </citation>
    <scope>NUCLEOTIDE SEQUENCE</scope>
    <source>
        <strain evidence="5">IBT 23319</strain>
    </source>
</reference>
<organism evidence="5 6">
    <name type="scientific">Penicillium citrinum</name>
    <dbReference type="NCBI Taxonomy" id="5077"/>
    <lineage>
        <taxon>Eukaryota</taxon>
        <taxon>Fungi</taxon>
        <taxon>Dikarya</taxon>
        <taxon>Ascomycota</taxon>
        <taxon>Pezizomycotina</taxon>
        <taxon>Eurotiomycetes</taxon>
        <taxon>Eurotiomycetidae</taxon>
        <taxon>Eurotiales</taxon>
        <taxon>Aspergillaceae</taxon>
        <taxon>Penicillium</taxon>
    </lineage>
</organism>
<name>A0A9W9TGP6_PENCI</name>
<sequence>MATSTSKPKPTVPIALSADAVDDLIYDARAGDLEALKADVANLASQNNCTEAQIVASAIDMEDENEGGTGSCVLHFPAANGNIEILNFLLQKLSAGDVAQRTTFINHTNYSGNTSLHWAALNTHLECVKALVEAGADVAIKNDAGHDAVFLAERAAWSASADVVDEDENENGDQEIEMTIGEGEGQAQGEGEEQQSAGEMSAGRQVVEWLLSSEKSAGLESGAKEGESSA</sequence>
<accession>A0A9W9TGP6</accession>
<comment type="caution">
    <text evidence="5">The sequence shown here is derived from an EMBL/GenBank/DDBJ whole genome shotgun (WGS) entry which is preliminary data.</text>
</comment>
<gene>
    <name evidence="5" type="ORF">N7469_010905</name>
</gene>
<dbReference type="InterPro" id="IPR036770">
    <property type="entry name" value="Ankyrin_rpt-contain_sf"/>
</dbReference>
<dbReference type="InterPro" id="IPR050663">
    <property type="entry name" value="Ankyrin-SOCS_Box"/>
</dbReference>
<dbReference type="GO" id="GO:0045944">
    <property type="term" value="P:positive regulation of transcription by RNA polymerase II"/>
    <property type="evidence" value="ECO:0007669"/>
    <property type="project" value="TreeGrafter"/>
</dbReference>
<evidence type="ECO:0000256" key="3">
    <source>
        <dbReference type="PROSITE-ProRule" id="PRU00023"/>
    </source>
</evidence>
<dbReference type="GeneID" id="81388977"/>
<dbReference type="EMBL" id="JAPQKT010000009">
    <property type="protein sequence ID" value="KAJ5222018.1"/>
    <property type="molecule type" value="Genomic_DNA"/>
</dbReference>
<dbReference type="GO" id="GO:0005634">
    <property type="term" value="C:nucleus"/>
    <property type="evidence" value="ECO:0007669"/>
    <property type="project" value="TreeGrafter"/>
</dbReference>
<evidence type="ECO:0000313" key="5">
    <source>
        <dbReference type="EMBL" id="KAJ5222018.1"/>
    </source>
</evidence>
<dbReference type="InterPro" id="IPR002110">
    <property type="entry name" value="Ankyrin_rpt"/>
</dbReference>
<keyword evidence="2 3" id="KW-0040">ANK repeat</keyword>
<dbReference type="GO" id="GO:0000976">
    <property type="term" value="F:transcription cis-regulatory region binding"/>
    <property type="evidence" value="ECO:0007669"/>
    <property type="project" value="TreeGrafter"/>
</dbReference>
<evidence type="ECO:0000256" key="1">
    <source>
        <dbReference type="ARBA" id="ARBA00022737"/>
    </source>
</evidence>
<reference evidence="5" key="2">
    <citation type="journal article" date="2023" name="IMA Fungus">
        <title>Comparative genomic study of the Penicillium genus elucidates a diverse pangenome and 15 lateral gene transfer events.</title>
        <authorList>
            <person name="Petersen C."/>
            <person name="Sorensen T."/>
            <person name="Nielsen M.R."/>
            <person name="Sondergaard T.E."/>
            <person name="Sorensen J.L."/>
            <person name="Fitzpatrick D.A."/>
            <person name="Frisvad J.C."/>
            <person name="Nielsen K.L."/>
        </authorList>
    </citation>
    <scope>NUCLEOTIDE SEQUENCE</scope>
    <source>
        <strain evidence="5">IBT 23319</strain>
    </source>
</reference>
<dbReference type="PROSITE" id="PS50088">
    <property type="entry name" value="ANK_REPEAT"/>
    <property type="match status" value="1"/>
</dbReference>
<protein>
    <recommendedName>
        <fullName evidence="7">Ankyrin repeat protein</fullName>
    </recommendedName>
</protein>
<dbReference type="OrthoDB" id="10057496at2759"/>
<evidence type="ECO:0000256" key="4">
    <source>
        <dbReference type="SAM" id="MobiDB-lite"/>
    </source>
</evidence>
<dbReference type="SMART" id="SM00248">
    <property type="entry name" value="ANK"/>
    <property type="match status" value="2"/>
</dbReference>
<proteinExistence type="predicted"/>
<feature type="region of interest" description="Disordered" evidence="4">
    <location>
        <begin position="177"/>
        <end position="207"/>
    </location>
</feature>
<keyword evidence="1" id="KW-0677">Repeat</keyword>
<dbReference type="Gene3D" id="1.25.40.20">
    <property type="entry name" value="Ankyrin repeat-containing domain"/>
    <property type="match status" value="1"/>
</dbReference>
<dbReference type="Pfam" id="PF12796">
    <property type="entry name" value="Ank_2"/>
    <property type="match status" value="1"/>
</dbReference>
<feature type="repeat" description="ANK" evidence="3">
    <location>
        <begin position="111"/>
        <end position="143"/>
    </location>
</feature>